<dbReference type="Pfam" id="PF01915">
    <property type="entry name" value="Glyco_hydro_3_C"/>
    <property type="match status" value="1"/>
</dbReference>
<protein>
    <recommendedName>
        <fullName evidence="6">PA14 domain-containing protein</fullName>
    </recommendedName>
</protein>
<keyword evidence="5" id="KW-0732">Signal</keyword>
<dbReference type="eggNOG" id="COG1472">
    <property type="taxonomic scope" value="Bacteria"/>
</dbReference>
<dbReference type="RefSeq" id="WP_008862627.1">
    <property type="nucleotide sequence ID" value="NZ_JH815205.1"/>
</dbReference>
<feature type="chain" id="PRO_5003840627" description="PA14 domain-containing protein" evidence="5">
    <location>
        <begin position="24"/>
        <end position="910"/>
    </location>
</feature>
<dbReference type="GO" id="GO:0005975">
    <property type="term" value="P:carbohydrate metabolic process"/>
    <property type="evidence" value="ECO:0007669"/>
    <property type="project" value="InterPro"/>
</dbReference>
<dbReference type="InterPro" id="IPR037524">
    <property type="entry name" value="PA14/GLEYA"/>
</dbReference>
<dbReference type="PROSITE" id="PS51820">
    <property type="entry name" value="PA14"/>
    <property type="match status" value="1"/>
</dbReference>
<evidence type="ECO:0000256" key="5">
    <source>
        <dbReference type="SAM" id="SignalP"/>
    </source>
</evidence>
<evidence type="ECO:0000256" key="1">
    <source>
        <dbReference type="ARBA" id="ARBA00005336"/>
    </source>
</evidence>
<keyword evidence="4" id="KW-0326">Glycosidase</keyword>
<dbReference type="InterPro" id="IPR026891">
    <property type="entry name" value="Fn3-like"/>
</dbReference>
<dbReference type="InterPro" id="IPR019800">
    <property type="entry name" value="Glyco_hydro_3_AS"/>
</dbReference>
<dbReference type="SUPFAM" id="SSF52279">
    <property type="entry name" value="Beta-D-glucan exohydrolase, C-terminal domain"/>
    <property type="match status" value="1"/>
</dbReference>
<dbReference type="SUPFAM" id="SSF51445">
    <property type="entry name" value="(Trans)glycosidases"/>
    <property type="match status" value="1"/>
</dbReference>
<dbReference type="EMBL" id="ADLE01000015">
    <property type="protein sequence ID" value="EJZ62883.1"/>
    <property type="molecule type" value="Genomic_DNA"/>
</dbReference>
<dbReference type="PANTHER" id="PTHR42715:SF10">
    <property type="entry name" value="BETA-GLUCOSIDASE"/>
    <property type="match status" value="1"/>
</dbReference>
<comment type="similarity">
    <text evidence="1 4">Belongs to the glycosyl hydrolase 3 family.</text>
</comment>
<evidence type="ECO:0000256" key="3">
    <source>
        <dbReference type="ARBA" id="ARBA00023277"/>
    </source>
</evidence>
<evidence type="ECO:0000256" key="4">
    <source>
        <dbReference type="RuleBase" id="RU361161"/>
    </source>
</evidence>
<accession>K0WU03</accession>
<dbReference type="InterPro" id="IPR036962">
    <property type="entry name" value="Glyco_hydro_3_N_sf"/>
</dbReference>
<evidence type="ECO:0000313" key="8">
    <source>
        <dbReference type="Proteomes" id="UP000006044"/>
    </source>
</evidence>
<sequence>MKSRRYKLPLIALSLSLALPAFSQSWFTPEVEKRAEDILKNMTVKERLTYIGGIDWMYTRAIPRLNVPAIKMSDGPQGVGTWGASTAYPCDLLLAATWNPDMAYAFGAALAQDCKARGVNILLGPAVNIARAPFCGRNFEYMGEDPFLTATTSTGYIKGLQENGVMGVIKHFTANFQEYDRNYVSSNIDERTLHEIYFPAFKSAVQNAEVGAVMSSYNLLNGVWTTENPWLLKEVLREQWGFNGLVMSDWGSTHNCVPAVKNGLDLEMAGNEIENEEALRHYLETGEINMSEIDLKVKHILQTMIGFGFFDKEQLDPSIPLDNPETAKAALEISREGIVLLKNESNILPLNTNTIKNIAVIGNNATIYAAGGGSGLVRPFHYVSYFDGLKKLANEKGINVTLVDLYDHMEDVLYTAAGSNEHGLKAEFYNNENLSGTPVTTRVDSRINFEWTSGPDAANVEKNYFSVKWTGEIRPQETSNYTFIVKGDDGFRLILDGKTVIDEFKSGSTREKRYTMKMEAGKAYKIQLDYFQGGGGACIDLAWLKDGDENRFQNELDKADIIVAFIGHNSSSEAEAGERSFGLPQDVKDLVLAAQKSSKPMIGVVNAGGNVEMQDWEPKMKGLLWGWYGGQEAGTAMAEVLFGEYNPSGKLPVTFEKRWEDNPCYNSYYDNGTKQVNFTEGIMMGYRGYDKAGTEVQYPFGFGLSYTTFNLSDMQITESSDDKYLVEVSCKIKNTGKVAGAEVIQLYVGKNGSSPVERPIRELKGYQKVYLEPEEEKFVTLYLSKDAFSYYDVNRKNFVVDNGEYNIELGFSSRDIKLKDQTQINVVSAIDEARQDTEKGNLIPSVVKQGEIIRIAQGCASELNIFDLTGQMLLKQIDKCTIDTSYLKKGAYLALYKIDEKFHTGKFIVE</sequence>
<dbReference type="Gene3D" id="3.20.20.300">
    <property type="entry name" value="Glycoside hydrolase, family 3, N-terminal domain"/>
    <property type="match status" value="1"/>
</dbReference>
<comment type="caution">
    <text evidence="7">The sequence shown here is derived from an EMBL/GenBank/DDBJ whole genome shotgun (WGS) entry which is preliminary data.</text>
</comment>
<dbReference type="AlphaFoldDB" id="K0WU03"/>
<feature type="signal peptide" evidence="5">
    <location>
        <begin position="1"/>
        <end position="23"/>
    </location>
</feature>
<dbReference type="InterPro" id="IPR050288">
    <property type="entry name" value="Cellulose_deg_GH3"/>
</dbReference>
<dbReference type="Pfam" id="PF14310">
    <property type="entry name" value="Fn3-like"/>
    <property type="match status" value="1"/>
</dbReference>
<dbReference type="OrthoDB" id="9805821at2"/>
<dbReference type="Pfam" id="PF00933">
    <property type="entry name" value="Glyco_hydro_3"/>
    <property type="match status" value="1"/>
</dbReference>
<dbReference type="PATRIC" id="fig|742726.3.peg.2336"/>
<evidence type="ECO:0000256" key="2">
    <source>
        <dbReference type="ARBA" id="ARBA00022801"/>
    </source>
</evidence>
<keyword evidence="2 4" id="KW-0378">Hydrolase</keyword>
<dbReference type="PRINTS" id="PR00133">
    <property type="entry name" value="GLHYDRLASE3"/>
</dbReference>
<dbReference type="Gene3D" id="2.60.40.10">
    <property type="entry name" value="Immunoglobulins"/>
    <property type="match status" value="1"/>
</dbReference>
<dbReference type="PROSITE" id="PS00775">
    <property type="entry name" value="GLYCOSYL_HYDROL_F3"/>
    <property type="match status" value="1"/>
</dbReference>
<dbReference type="InterPro" id="IPR002772">
    <property type="entry name" value="Glyco_hydro_3_C"/>
</dbReference>
<dbReference type="Gene3D" id="3.40.50.1700">
    <property type="entry name" value="Glycoside hydrolase family 3 C-terminal domain"/>
    <property type="match status" value="1"/>
</dbReference>
<dbReference type="FunFam" id="2.60.40.10:FF:000495">
    <property type="entry name" value="Periplasmic beta-glucosidase"/>
    <property type="match status" value="1"/>
</dbReference>
<dbReference type="InterPro" id="IPR001764">
    <property type="entry name" value="Glyco_hydro_3_N"/>
</dbReference>
<keyword evidence="8" id="KW-1185">Reference proteome</keyword>
<evidence type="ECO:0000259" key="6">
    <source>
        <dbReference type="PROSITE" id="PS51820"/>
    </source>
</evidence>
<dbReference type="HOGENOM" id="CLU_004542_4_0_10"/>
<reference evidence="7 8" key="1">
    <citation type="submission" date="2012-08" db="EMBL/GenBank/DDBJ databases">
        <title>The Genome Sequence of Barnesiella intestinihominis YIT 11860.</title>
        <authorList>
            <consortium name="The Broad Institute Genome Sequencing Platform"/>
            <person name="Earl A."/>
            <person name="Ward D."/>
            <person name="Feldgarden M."/>
            <person name="Gevers D."/>
            <person name="Morotomi M."/>
            <person name="Walker B."/>
            <person name="Young S.K."/>
            <person name="Zeng Q."/>
            <person name="Gargeya S."/>
            <person name="Fitzgerald M."/>
            <person name="Haas B."/>
            <person name="Abouelleil A."/>
            <person name="Alvarado L."/>
            <person name="Arachchi H.M."/>
            <person name="Berlin A.M."/>
            <person name="Chapman S.B."/>
            <person name="Goldberg J."/>
            <person name="Griggs A."/>
            <person name="Gujja S."/>
            <person name="Hansen M."/>
            <person name="Howarth C."/>
            <person name="Imamovic A."/>
            <person name="Larimer J."/>
            <person name="McCowen C."/>
            <person name="Montmayeur A."/>
            <person name="Murphy C."/>
            <person name="Neiman D."/>
            <person name="Pearson M."/>
            <person name="Priest M."/>
            <person name="Roberts A."/>
            <person name="Saif S."/>
            <person name="Shea T."/>
            <person name="Sisk P."/>
            <person name="Sykes S."/>
            <person name="Wortman J."/>
            <person name="Nusbaum C."/>
            <person name="Birren B."/>
        </authorList>
    </citation>
    <scope>NUCLEOTIDE SEQUENCE [LARGE SCALE GENOMIC DNA]</scope>
    <source>
        <strain evidence="7 8">YIT 11860</strain>
    </source>
</reference>
<gene>
    <name evidence="7" type="ORF">HMPREF9448_02237</name>
</gene>
<dbReference type="PANTHER" id="PTHR42715">
    <property type="entry name" value="BETA-GLUCOSIDASE"/>
    <property type="match status" value="1"/>
</dbReference>
<dbReference type="Gene3D" id="2.60.120.260">
    <property type="entry name" value="Galactose-binding domain-like"/>
    <property type="match status" value="1"/>
</dbReference>
<proteinExistence type="inferred from homology"/>
<dbReference type="InterPro" id="IPR036881">
    <property type="entry name" value="Glyco_hydro_3_C_sf"/>
</dbReference>
<dbReference type="SMART" id="SM00758">
    <property type="entry name" value="PA14"/>
    <property type="match status" value="1"/>
</dbReference>
<dbReference type="GeneID" id="77849440"/>
<evidence type="ECO:0000313" key="7">
    <source>
        <dbReference type="EMBL" id="EJZ62883.1"/>
    </source>
</evidence>
<dbReference type="Proteomes" id="UP000006044">
    <property type="component" value="Unassembled WGS sequence"/>
</dbReference>
<dbReference type="Pfam" id="PF07691">
    <property type="entry name" value="PA14"/>
    <property type="match status" value="1"/>
</dbReference>
<dbReference type="GO" id="GO:0008422">
    <property type="term" value="F:beta-glucosidase activity"/>
    <property type="evidence" value="ECO:0007669"/>
    <property type="project" value="UniProtKB-ARBA"/>
</dbReference>
<feature type="domain" description="PA14" evidence="6">
    <location>
        <begin position="419"/>
        <end position="557"/>
    </location>
</feature>
<dbReference type="STRING" id="742726.HMPREF9448_02237"/>
<dbReference type="InterPro" id="IPR013783">
    <property type="entry name" value="Ig-like_fold"/>
</dbReference>
<dbReference type="SMART" id="SM01217">
    <property type="entry name" value="Fn3_like"/>
    <property type="match status" value="1"/>
</dbReference>
<name>K0WU03_9BACT</name>
<dbReference type="InterPro" id="IPR011658">
    <property type="entry name" value="PA14_dom"/>
</dbReference>
<keyword evidence="3" id="KW-0119">Carbohydrate metabolism</keyword>
<organism evidence="7 8">
    <name type="scientific">Barnesiella intestinihominis YIT 11860</name>
    <dbReference type="NCBI Taxonomy" id="742726"/>
    <lineage>
        <taxon>Bacteria</taxon>
        <taxon>Pseudomonadati</taxon>
        <taxon>Bacteroidota</taxon>
        <taxon>Bacteroidia</taxon>
        <taxon>Bacteroidales</taxon>
        <taxon>Barnesiellaceae</taxon>
        <taxon>Barnesiella</taxon>
    </lineage>
</organism>
<dbReference type="InterPro" id="IPR017853">
    <property type="entry name" value="GH"/>
</dbReference>